<dbReference type="InterPro" id="IPR038922">
    <property type="entry name" value="HYPK_UBA"/>
</dbReference>
<keyword evidence="4" id="KW-1185">Reference proteome</keyword>
<feature type="domain" description="Nascent polypeptide-associated complex subunit alpha-like UBA" evidence="2">
    <location>
        <begin position="72"/>
        <end position="112"/>
    </location>
</feature>
<dbReference type="InterPro" id="IPR044034">
    <property type="entry name" value="NAC-like_UBA"/>
</dbReference>
<dbReference type="AlphaFoldDB" id="A0A8S1F8Q3"/>
<organism evidence="3 4">
    <name type="scientific">Caenorhabditis bovis</name>
    <dbReference type="NCBI Taxonomy" id="2654633"/>
    <lineage>
        <taxon>Eukaryota</taxon>
        <taxon>Metazoa</taxon>
        <taxon>Ecdysozoa</taxon>
        <taxon>Nematoda</taxon>
        <taxon>Chromadorea</taxon>
        <taxon>Rhabditida</taxon>
        <taxon>Rhabditina</taxon>
        <taxon>Rhabditomorpha</taxon>
        <taxon>Rhabditoidea</taxon>
        <taxon>Rhabditidae</taxon>
        <taxon>Peloderinae</taxon>
        <taxon>Caenorhabditis</taxon>
    </lineage>
</organism>
<dbReference type="CDD" id="cd14361">
    <property type="entry name" value="UBA_HYPK"/>
    <property type="match status" value="1"/>
</dbReference>
<proteinExistence type="predicted"/>
<dbReference type="OrthoDB" id="285219at2759"/>
<comment type="caution">
    <text evidence="3">The sequence shown here is derived from an EMBL/GenBank/DDBJ whole genome shotgun (WGS) entry which is preliminary data.</text>
</comment>
<sequence length="116" mass="13202">MTTEDHADEKSVDKHNWGSEELSKKMSDDESDFDEHYIPEVSDVQEEKDDLKMNTDALGKIFNSSAPVRPKINIKKEDLQMIMTELELPEATVRNALLETEGDARKALRLLIGINN</sequence>
<dbReference type="EMBL" id="CADEPM010000006">
    <property type="protein sequence ID" value="CAB3407310.1"/>
    <property type="molecule type" value="Genomic_DNA"/>
</dbReference>
<evidence type="ECO:0000256" key="1">
    <source>
        <dbReference type="SAM" id="MobiDB-lite"/>
    </source>
</evidence>
<name>A0A8S1F8Q3_9PELO</name>
<protein>
    <recommendedName>
        <fullName evidence="2">Nascent polypeptide-associated complex subunit alpha-like UBA domain-containing protein</fullName>
    </recommendedName>
</protein>
<dbReference type="Proteomes" id="UP000494206">
    <property type="component" value="Unassembled WGS sequence"/>
</dbReference>
<evidence type="ECO:0000313" key="4">
    <source>
        <dbReference type="Proteomes" id="UP000494206"/>
    </source>
</evidence>
<evidence type="ECO:0000313" key="3">
    <source>
        <dbReference type="EMBL" id="CAB3407310.1"/>
    </source>
</evidence>
<dbReference type="Pfam" id="PF19026">
    <property type="entry name" value="UBA_HYPK"/>
    <property type="match status" value="1"/>
</dbReference>
<accession>A0A8S1F8Q3</accession>
<reference evidence="3 4" key="1">
    <citation type="submission" date="2020-04" db="EMBL/GenBank/DDBJ databases">
        <authorList>
            <person name="Laetsch R D."/>
            <person name="Stevens L."/>
            <person name="Kumar S."/>
            <person name="Blaxter L. M."/>
        </authorList>
    </citation>
    <scope>NUCLEOTIDE SEQUENCE [LARGE SCALE GENOMIC DNA]</scope>
</reference>
<gene>
    <name evidence="3" type="ORF">CBOVIS_LOCUS9258</name>
</gene>
<feature type="region of interest" description="Disordered" evidence="1">
    <location>
        <begin position="1"/>
        <end position="36"/>
    </location>
</feature>
<evidence type="ECO:0000259" key="2">
    <source>
        <dbReference type="Pfam" id="PF19026"/>
    </source>
</evidence>